<dbReference type="RefSeq" id="WP_003438201.1">
    <property type="nucleotide sequence ID" value="NZ_APLF01000005.1"/>
</dbReference>
<dbReference type="PANTHER" id="PTHR30292">
    <property type="entry name" value="UNCHARACTERIZED PROTEIN YBGL-RELATED"/>
    <property type="match status" value="1"/>
</dbReference>
<reference evidence="1 2" key="1">
    <citation type="journal article" date="2014" name="Genome Biol. Evol.">
        <title>Extensive gene acquisition in the extremely psychrophilic bacterial species Psychroflexus torquis and the link to sea-ice ecosystem specialism.</title>
        <authorList>
            <person name="Feng S."/>
            <person name="Powell S.M."/>
            <person name="Wilson R."/>
            <person name="Bowman J.P."/>
        </authorList>
    </citation>
    <scope>NUCLEOTIDE SEQUENCE [LARGE SCALE GENOMIC DNA]</scope>
    <source>
        <strain evidence="1 2">ACAM 44</strain>
    </source>
</reference>
<dbReference type="PANTHER" id="PTHR30292:SF0">
    <property type="entry name" value="5-OXOPROLINASE SUBUNIT A"/>
    <property type="match status" value="1"/>
</dbReference>
<evidence type="ECO:0000313" key="1">
    <source>
        <dbReference type="EMBL" id="EMY81332.1"/>
    </source>
</evidence>
<dbReference type="PATRIC" id="fig|1189619.4.peg.1188"/>
<dbReference type="InterPro" id="IPR011330">
    <property type="entry name" value="Glyco_hydro/deAcase_b/a-brl"/>
</dbReference>
<name>N1WVU9_9FLAO</name>
<dbReference type="AlphaFoldDB" id="N1WVU9"/>
<dbReference type="eggNOG" id="COG1540">
    <property type="taxonomic scope" value="Bacteria"/>
</dbReference>
<dbReference type="NCBIfam" id="NF003814">
    <property type="entry name" value="PRK05406.1-3"/>
    <property type="match status" value="1"/>
</dbReference>
<dbReference type="STRING" id="1189619.pgond44_05740"/>
<dbReference type="NCBIfam" id="NF003816">
    <property type="entry name" value="PRK05406.1-5"/>
    <property type="match status" value="1"/>
</dbReference>
<proteinExistence type="predicted"/>
<sequence length="246" mass="27797">MTTINLNCDLGEGGKYDALLMPFLSSCNIACGGHYGTFESVRTAVDLAKQHHVQVGAHPSYPDLDNFGRQSMSLPFQDLKESLHHQIDLVEEACLLYEVNLHHVKPHGALYNDMRKSPELANLVLEVIQERNNDLVVFSPPRVNFQNEIPDSIHIWIEGFADRAYQNDLSLVPRTQKNAVLNDPDLIFKTVFNMIKHQKVKSISGEEIDQKFDTICVHSDTPNAHEILKILTTQLSKNGIKIDRKS</sequence>
<dbReference type="GO" id="GO:0005975">
    <property type="term" value="P:carbohydrate metabolic process"/>
    <property type="evidence" value="ECO:0007669"/>
    <property type="project" value="InterPro"/>
</dbReference>
<accession>N1WVU9</accession>
<dbReference type="SUPFAM" id="SSF88713">
    <property type="entry name" value="Glycoside hydrolase/deacetylase"/>
    <property type="match status" value="1"/>
</dbReference>
<dbReference type="EMBL" id="APLF01000005">
    <property type="protein sequence ID" value="EMY81332.1"/>
    <property type="molecule type" value="Genomic_DNA"/>
</dbReference>
<dbReference type="Gene3D" id="3.20.20.370">
    <property type="entry name" value="Glycoside hydrolase/deacetylase"/>
    <property type="match status" value="1"/>
</dbReference>
<dbReference type="InterPro" id="IPR005501">
    <property type="entry name" value="LamB/YcsF/PxpA-like"/>
</dbReference>
<evidence type="ECO:0000313" key="2">
    <source>
        <dbReference type="Proteomes" id="UP000012317"/>
    </source>
</evidence>
<gene>
    <name evidence="1" type="ORF">pgond44_05740</name>
</gene>
<organism evidence="1 2">
    <name type="scientific">Psychroflexus gondwanensis ACAM 44</name>
    <dbReference type="NCBI Taxonomy" id="1189619"/>
    <lineage>
        <taxon>Bacteria</taxon>
        <taxon>Pseudomonadati</taxon>
        <taxon>Bacteroidota</taxon>
        <taxon>Flavobacteriia</taxon>
        <taxon>Flavobacteriales</taxon>
        <taxon>Flavobacteriaceae</taxon>
        <taxon>Psychroflexus</taxon>
    </lineage>
</organism>
<keyword evidence="2" id="KW-1185">Reference proteome</keyword>
<protein>
    <submittedName>
        <fullName evidence="1">Lactam utilization LamB-like protein</fullName>
    </submittedName>
</protein>
<dbReference type="Pfam" id="PF03746">
    <property type="entry name" value="LamB_YcsF"/>
    <property type="match status" value="1"/>
</dbReference>
<dbReference type="Proteomes" id="UP000012317">
    <property type="component" value="Unassembled WGS sequence"/>
</dbReference>
<comment type="caution">
    <text evidence="1">The sequence shown here is derived from an EMBL/GenBank/DDBJ whole genome shotgun (WGS) entry which is preliminary data.</text>
</comment>
<dbReference type="CDD" id="cd10801">
    <property type="entry name" value="LamB_YcsF_like_1"/>
    <property type="match status" value="1"/>
</dbReference>